<dbReference type="GO" id="GO:0005524">
    <property type="term" value="F:ATP binding"/>
    <property type="evidence" value="ECO:0007669"/>
    <property type="project" value="UniProtKB-UniRule"/>
</dbReference>
<keyword evidence="5 6" id="KW-0067">ATP-binding</keyword>
<protein>
    <recommendedName>
        <fullName evidence="8">Protein kinase domain-containing protein</fullName>
    </recommendedName>
</protein>
<evidence type="ECO:0000259" key="8">
    <source>
        <dbReference type="PROSITE" id="PS50011"/>
    </source>
</evidence>
<feature type="domain" description="Protein kinase" evidence="8">
    <location>
        <begin position="41"/>
        <end position="312"/>
    </location>
</feature>
<dbReference type="PROSITE" id="PS00108">
    <property type="entry name" value="PROTEIN_KINASE_ST"/>
    <property type="match status" value="1"/>
</dbReference>
<evidence type="ECO:0000256" key="6">
    <source>
        <dbReference type="PROSITE-ProRule" id="PRU10141"/>
    </source>
</evidence>
<dbReference type="AlphaFoldDB" id="B8LRZ4"/>
<keyword evidence="2" id="KW-0808">Transferase</keyword>
<dbReference type="InterPro" id="IPR017441">
    <property type="entry name" value="Protein_kinase_ATP_BS"/>
</dbReference>
<name>B8LRZ4_PICSI</name>
<dbReference type="InterPro" id="IPR011009">
    <property type="entry name" value="Kinase-like_dom_sf"/>
</dbReference>
<organism evidence="9">
    <name type="scientific">Picea sitchensis</name>
    <name type="common">Sitka spruce</name>
    <name type="synonym">Pinus sitchensis</name>
    <dbReference type="NCBI Taxonomy" id="3332"/>
    <lineage>
        <taxon>Eukaryota</taxon>
        <taxon>Viridiplantae</taxon>
        <taxon>Streptophyta</taxon>
        <taxon>Embryophyta</taxon>
        <taxon>Tracheophyta</taxon>
        <taxon>Spermatophyta</taxon>
        <taxon>Pinopsida</taxon>
        <taxon>Pinidae</taxon>
        <taxon>Conifers I</taxon>
        <taxon>Pinales</taxon>
        <taxon>Pinaceae</taxon>
        <taxon>Picea</taxon>
    </lineage>
</organism>
<feature type="binding site" evidence="6">
    <location>
        <position position="70"/>
    </location>
    <ligand>
        <name>ATP</name>
        <dbReference type="ChEBI" id="CHEBI:30616"/>
    </ligand>
</feature>
<dbReference type="PANTHER" id="PTHR46146:SF23">
    <property type="entry name" value="PROTEIN KINASE DOMAIN-CONTAINING PROTEIN"/>
    <property type="match status" value="1"/>
</dbReference>
<dbReference type="EMBL" id="EF678695">
    <property type="protein sequence ID" value="ABR18424.1"/>
    <property type="molecule type" value="mRNA"/>
</dbReference>
<dbReference type="GO" id="GO:0004674">
    <property type="term" value="F:protein serine/threonine kinase activity"/>
    <property type="evidence" value="ECO:0007669"/>
    <property type="project" value="UniProtKB-KW"/>
</dbReference>
<dbReference type="Gene3D" id="3.30.200.20">
    <property type="entry name" value="Phosphorylase Kinase, domain 1"/>
    <property type="match status" value="1"/>
</dbReference>
<dbReference type="InterPro" id="IPR000719">
    <property type="entry name" value="Prot_kinase_dom"/>
</dbReference>
<evidence type="ECO:0000256" key="2">
    <source>
        <dbReference type="ARBA" id="ARBA00022679"/>
    </source>
</evidence>
<reference evidence="9" key="1">
    <citation type="submission" date="2007-06" db="EMBL/GenBank/DDBJ databases">
        <title>Full length cDNA sequences from Sitka Spruce (Picea sitchensis).</title>
        <authorList>
            <person name="Ralph S.G."/>
            <person name="Chun H.E."/>
            <person name="Liao N."/>
            <person name="Ali J."/>
            <person name="Reid K."/>
            <person name="Kolosova N."/>
            <person name="Cooper N."/>
            <person name="Cullis C."/>
            <person name="Jancsik S."/>
            <person name="Moore R."/>
            <person name="Mayo M."/>
            <person name="Wagner S."/>
            <person name="Holt R.A."/>
            <person name="Jones S.J.M."/>
            <person name="Marra M.A."/>
            <person name="Ritland C.E."/>
            <person name="Ritland K."/>
            <person name="Bohlmann J."/>
        </authorList>
    </citation>
    <scope>NUCLEOTIDE SEQUENCE</scope>
    <source>
        <tissue evidence="9">Bark</tissue>
    </source>
</reference>
<evidence type="ECO:0000256" key="4">
    <source>
        <dbReference type="ARBA" id="ARBA00022777"/>
    </source>
</evidence>
<feature type="region of interest" description="Disordered" evidence="7">
    <location>
        <begin position="350"/>
        <end position="387"/>
    </location>
</feature>
<evidence type="ECO:0000313" key="9">
    <source>
        <dbReference type="EMBL" id="ABR18424.1"/>
    </source>
</evidence>
<dbReference type="PANTHER" id="PTHR46146">
    <property type="entry name" value="SERINE/THREONINE-PROTEIN KINASE-LIKE PROTEIN CCR4"/>
    <property type="match status" value="1"/>
</dbReference>
<keyword evidence="3 6" id="KW-0547">Nucleotide-binding</keyword>
<feature type="compositionally biased region" description="Low complexity" evidence="7">
    <location>
        <begin position="367"/>
        <end position="379"/>
    </location>
</feature>
<dbReference type="InterPro" id="IPR008271">
    <property type="entry name" value="Ser/Thr_kinase_AS"/>
</dbReference>
<evidence type="ECO:0000256" key="5">
    <source>
        <dbReference type="ARBA" id="ARBA00022840"/>
    </source>
</evidence>
<dbReference type="FunFam" id="1.10.510.10:FF:000540">
    <property type="entry name" value="Serine/threonine-protein kinase-like protein"/>
    <property type="match status" value="1"/>
</dbReference>
<evidence type="ECO:0000256" key="3">
    <source>
        <dbReference type="ARBA" id="ARBA00022741"/>
    </source>
</evidence>
<dbReference type="SMART" id="SM00220">
    <property type="entry name" value="S_TKc"/>
    <property type="match status" value="1"/>
</dbReference>
<dbReference type="InterPro" id="IPR001245">
    <property type="entry name" value="Ser-Thr/Tyr_kinase_cat_dom"/>
</dbReference>
<dbReference type="PROSITE" id="PS50011">
    <property type="entry name" value="PROTEIN_KINASE_DOM"/>
    <property type="match status" value="1"/>
</dbReference>
<evidence type="ECO:0000256" key="1">
    <source>
        <dbReference type="ARBA" id="ARBA00022527"/>
    </source>
</evidence>
<dbReference type="Pfam" id="PF07714">
    <property type="entry name" value="PK_Tyr_Ser-Thr"/>
    <property type="match status" value="1"/>
</dbReference>
<accession>B8LRZ4</accession>
<dbReference type="Gene3D" id="1.10.510.10">
    <property type="entry name" value="Transferase(Phosphotransferase) domain 1"/>
    <property type="match status" value="1"/>
</dbReference>
<keyword evidence="1" id="KW-0723">Serine/threonine-protein kinase</keyword>
<proteinExistence type="evidence at transcript level"/>
<keyword evidence="4" id="KW-0418">Kinase</keyword>
<dbReference type="PROSITE" id="PS00107">
    <property type="entry name" value="PROTEIN_KINASE_ATP"/>
    <property type="match status" value="1"/>
</dbReference>
<dbReference type="SUPFAM" id="SSF56112">
    <property type="entry name" value="Protein kinase-like (PK-like)"/>
    <property type="match status" value="1"/>
</dbReference>
<sequence length="511" mass="56087">MGYLSCRAESAVITCESYKKEKPSKVQLFPYKDLVVATGGFAGESLLGKGSHGCVYKGVLGDGTLVAIKKSSSGLRILQDDSAVENEIEILSKLHSPRLVNLIGFSHDTKERLLVVEFMCNGTLHDILHSDPQSPSWPRRVHLSLQIAKAILTLHSASPPVIHRDIKSSNVLIDANWNARLGDFGLALRGHVEDIKLNSTPPAGTIGYLDPGYITPGNLSTKNDVFSFGILLLEIISGRNAIDVQYSPPSIVDWAMPLIRQNKILELYDPRLSPPKNLNTIKHMALIAARCVRSTEERRPSMNEVVEGLKQVSRSIPLPIWDGLKRQKKKPTIRQDKPQLTERSGKHYVAGQMKPSDTIESLNGFPRSLKSSGKGSSRSTRVSDEDTRLDVGKEFCKTGSVARRGSGRILVDFFNETTEISETKKIDRQALAKSGSSSVRVPSVTLRQAMLVRSSPTSSAFRSDASPVFGDHCKNGIGQTVRNHSCGKCKKITLSQRSYFALQANTSGNKF</sequence>
<evidence type="ECO:0000256" key="7">
    <source>
        <dbReference type="SAM" id="MobiDB-lite"/>
    </source>
</evidence>